<keyword evidence="3" id="KW-1185">Reference proteome</keyword>
<dbReference type="SUPFAM" id="SSF47413">
    <property type="entry name" value="lambda repressor-like DNA-binding domains"/>
    <property type="match status" value="1"/>
</dbReference>
<dbReference type="InterPro" id="IPR001387">
    <property type="entry name" value="Cro/C1-type_HTH"/>
</dbReference>
<organism evidence="2 3">
    <name type="scientific">Ligilactobacillus saerimneri 30a</name>
    <dbReference type="NCBI Taxonomy" id="1227363"/>
    <lineage>
        <taxon>Bacteria</taxon>
        <taxon>Bacillati</taxon>
        <taxon>Bacillota</taxon>
        <taxon>Bacilli</taxon>
        <taxon>Lactobacillales</taxon>
        <taxon>Lactobacillaceae</taxon>
        <taxon>Ligilactobacillus</taxon>
    </lineage>
</organism>
<dbReference type="Pfam" id="PF01381">
    <property type="entry name" value="HTH_3"/>
    <property type="match status" value="1"/>
</dbReference>
<evidence type="ECO:0000313" key="3">
    <source>
        <dbReference type="Proteomes" id="UP000011912"/>
    </source>
</evidence>
<dbReference type="CDD" id="cd00093">
    <property type="entry name" value="HTH_XRE"/>
    <property type="match status" value="1"/>
</dbReference>
<dbReference type="Proteomes" id="UP000011912">
    <property type="component" value="Unassembled WGS sequence"/>
</dbReference>
<feature type="domain" description="HTH cro/C1-type" evidence="1">
    <location>
        <begin position="7"/>
        <end position="59"/>
    </location>
</feature>
<dbReference type="SMART" id="SM00530">
    <property type="entry name" value="HTH_XRE"/>
    <property type="match status" value="1"/>
</dbReference>
<dbReference type="PROSITE" id="PS50943">
    <property type="entry name" value="HTH_CROC1"/>
    <property type="match status" value="1"/>
</dbReference>
<evidence type="ECO:0000313" key="2">
    <source>
        <dbReference type="EMBL" id="EKW99410.1"/>
    </source>
</evidence>
<dbReference type="EMBL" id="ANAG01000007">
    <property type="protein sequence ID" value="EKW99410.1"/>
    <property type="molecule type" value="Genomic_DNA"/>
</dbReference>
<evidence type="ECO:0000259" key="1">
    <source>
        <dbReference type="PROSITE" id="PS50943"/>
    </source>
</evidence>
<gene>
    <name evidence="2" type="ORF">D271_02484</name>
</gene>
<dbReference type="InterPro" id="IPR010982">
    <property type="entry name" value="Lambda_DNA-bd_dom_sf"/>
</dbReference>
<dbReference type="AlphaFoldDB" id="M5J6H8"/>
<dbReference type="GO" id="GO:0003677">
    <property type="term" value="F:DNA binding"/>
    <property type="evidence" value="ECO:0007669"/>
    <property type="project" value="InterPro"/>
</dbReference>
<dbReference type="PATRIC" id="fig|1227363.6.peg.486"/>
<reference evidence="2 3" key="1">
    <citation type="journal article" date="2013" name="Genome Announc.">
        <title>Genome Sequence of Lactobacillus saerimneri 30a (Formerly Lactobacillus sp. Strain 30a), a Reference Lactic Acid Bacterium Strain Producing Biogenic Amines.</title>
        <authorList>
            <person name="Romano A."/>
            <person name="Trip H."/>
            <person name="Campbell-Sills H."/>
            <person name="Bouchez O."/>
            <person name="Sherman D."/>
            <person name="Lolkema J.S."/>
            <person name="Lucas P.M."/>
        </authorList>
    </citation>
    <scope>NUCLEOTIDE SEQUENCE [LARGE SCALE GENOMIC DNA]</scope>
    <source>
        <strain evidence="2 3">30a</strain>
    </source>
</reference>
<accession>M5J6H8</accession>
<comment type="caution">
    <text evidence="2">The sequence shown here is derived from an EMBL/GenBank/DDBJ whole genome shotgun (WGS) entry which is preliminary data.</text>
</comment>
<dbReference type="RefSeq" id="WP_009552369.1">
    <property type="nucleotide sequence ID" value="NZ_ANAG01000007.1"/>
</dbReference>
<name>M5J6H8_9LACO</name>
<dbReference type="Gene3D" id="1.10.260.40">
    <property type="entry name" value="lambda repressor-like DNA-binding domains"/>
    <property type="match status" value="1"/>
</dbReference>
<proteinExistence type="predicted"/>
<protein>
    <submittedName>
        <fullName evidence="2">Phage transcription repressor</fullName>
    </submittedName>
</protein>
<dbReference type="STRING" id="1227363.D271_02484"/>
<sequence length="109" mass="12412">MDIYGRIKELANAQKISIRRLEEKIGFGNGTINRWGKITPGVDKLEKVADYFGVSVDYLLGRENKNVIPTDEDLDDMIDHARSFDGKPVTDHDREIIKAYLKGLYANKN</sequence>